<proteinExistence type="predicted"/>
<feature type="chain" id="PRO_5021368203" description="Secreted protein" evidence="1">
    <location>
        <begin position="33"/>
        <end position="239"/>
    </location>
</feature>
<protein>
    <recommendedName>
        <fullName evidence="4">Secreted protein</fullName>
    </recommendedName>
</protein>
<evidence type="ECO:0000313" key="3">
    <source>
        <dbReference type="Proteomes" id="UP000314294"/>
    </source>
</evidence>
<keyword evidence="1" id="KW-0732">Signal</keyword>
<sequence>MPSCSATLCFQVLVLLVASSSFFITLTWYCSSAPCLSCSSCSSCVMAACRAFSLARRSFSSSFFSASVSERARCCRRWNSSSSTLLAASSSSNLLTNTEPADGLLLLPGALLVVQGVLQLAVHVLQLADPLQVLLQLGGLLGHLLLHLLPDLQVDTRRLDHDVGPVAVLQFSLGLEAPSFFFCREVKNRLPLRTYRRLSSLFHLSLDLDCLLRSAPLLSPYEMEVGFSANQRSVQFFLL</sequence>
<dbReference type="EMBL" id="SRLO01000085">
    <property type="protein sequence ID" value="TNN77239.1"/>
    <property type="molecule type" value="Genomic_DNA"/>
</dbReference>
<dbReference type="Proteomes" id="UP000314294">
    <property type="component" value="Unassembled WGS sequence"/>
</dbReference>
<reference evidence="2 3" key="1">
    <citation type="submission" date="2019-03" db="EMBL/GenBank/DDBJ databases">
        <title>First draft genome of Liparis tanakae, snailfish: a comprehensive survey of snailfish specific genes.</title>
        <authorList>
            <person name="Kim W."/>
            <person name="Song I."/>
            <person name="Jeong J.-H."/>
            <person name="Kim D."/>
            <person name="Kim S."/>
            <person name="Ryu S."/>
            <person name="Song J.Y."/>
            <person name="Lee S.K."/>
        </authorList>
    </citation>
    <scope>NUCLEOTIDE SEQUENCE [LARGE SCALE GENOMIC DNA]</scope>
    <source>
        <tissue evidence="2">Muscle</tissue>
    </source>
</reference>
<feature type="signal peptide" evidence="1">
    <location>
        <begin position="1"/>
        <end position="32"/>
    </location>
</feature>
<keyword evidence="3" id="KW-1185">Reference proteome</keyword>
<accession>A0A4Z2IGT3</accession>
<comment type="caution">
    <text evidence="2">The sequence shown here is derived from an EMBL/GenBank/DDBJ whole genome shotgun (WGS) entry which is preliminary data.</text>
</comment>
<name>A0A4Z2IGT3_9TELE</name>
<evidence type="ECO:0000256" key="1">
    <source>
        <dbReference type="SAM" id="SignalP"/>
    </source>
</evidence>
<dbReference type="AlphaFoldDB" id="A0A4Z2IGT3"/>
<gene>
    <name evidence="2" type="ORF">EYF80_012546</name>
</gene>
<organism evidence="2 3">
    <name type="scientific">Liparis tanakae</name>
    <name type="common">Tanaka's snailfish</name>
    <dbReference type="NCBI Taxonomy" id="230148"/>
    <lineage>
        <taxon>Eukaryota</taxon>
        <taxon>Metazoa</taxon>
        <taxon>Chordata</taxon>
        <taxon>Craniata</taxon>
        <taxon>Vertebrata</taxon>
        <taxon>Euteleostomi</taxon>
        <taxon>Actinopterygii</taxon>
        <taxon>Neopterygii</taxon>
        <taxon>Teleostei</taxon>
        <taxon>Neoteleostei</taxon>
        <taxon>Acanthomorphata</taxon>
        <taxon>Eupercaria</taxon>
        <taxon>Perciformes</taxon>
        <taxon>Cottioidei</taxon>
        <taxon>Cottales</taxon>
        <taxon>Liparidae</taxon>
        <taxon>Liparis</taxon>
    </lineage>
</organism>
<evidence type="ECO:0008006" key="4">
    <source>
        <dbReference type="Google" id="ProtNLM"/>
    </source>
</evidence>
<evidence type="ECO:0000313" key="2">
    <source>
        <dbReference type="EMBL" id="TNN77239.1"/>
    </source>
</evidence>